<reference evidence="2 3" key="1">
    <citation type="submission" date="2019-03" db="EMBL/GenBank/DDBJ databases">
        <title>Single cell metagenomics reveals metabolic interactions within the superorganism composed of flagellate Streblomastix strix and complex community of Bacteroidetes bacteria on its surface.</title>
        <authorList>
            <person name="Treitli S.C."/>
            <person name="Kolisko M."/>
            <person name="Husnik F."/>
            <person name="Keeling P."/>
            <person name="Hampl V."/>
        </authorList>
    </citation>
    <scope>NUCLEOTIDE SEQUENCE [LARGE SCALE GENOMIC DNA]</scope>
    <source>
        <strain evidence="2">ST1C</strain>
    </source>
</reference>
<evidence type="ECO:0000313" key="2">
    <source>
        <dbReference type="EMBL" id="KAA6360968.1"/>
    </source>
</evidence>
<dbReference type="AlphaFoldDB" id="A0A5J4TRU0"/>
<gene>
    <name evidence="2" type="ORF">EZS28_043505</name>
</gene>
<sequence>QKGVSLLFTSEDSEKRLQEKLRICPFSGSKEEQIAYTEKLEEQLRENIVEQIHPEHAKWFNPTFIIPKPHSKWWKILEASALNKQIQTIHFKMNETDQVRDLIRKGDWATSLDLKSAFHHLKVYPPHRPYLAFEAMGKVYQYRAMPFGTQHYSIFFTQALANGSNEDTERVRYKNSELRRRSARLIFEQRKIAKINFDNNKNFGSIWLDNIVGKMRNRTKTTDQLARINLELGEDAQKDDTPKKTRTKLLIKEIYQPNIETNPDQNKISSFNNRQAEFFKSRSKRSFPLLKTNGLSKNECIEKQGMDREYDFTQRNTSRSILVAGSDSEKLRDDIRSENSRSSNGIRCIPERLESDSGTSNRGYFSPTWRMEQGTEEVDKQQEGDGSHILRTKPLQISLQRAANQSDPHQVRQLYHSIRFSKTKIRRDSSSKSEENSQTMPTTENTNTYSTYSGNLKQDNRRTKQVECPGRLFSKERNVHSPLPSVGDNTNTGLVRNSGKQIRGQVRSNRRGRGRGRMV</sequence>
<dbReference type="InterPro" id="IPR052055">
    <property type="entry name" value="Hepadnavirus_pol/RT"/>
</dbReference>
<feature type="region of interest" description="Disordered" evidence="1">
    <location>
        <begin position="421"/>
        <end position="463"/>
    </location>
</feature>
<dbReference type="InterPro" id="IPR043502">
    <property type="entry name" value="DNA/RNA_pol_sf"/>
</dbReference>
<dbReference type="InterPro" id="IPR043128">
    <property type="entry name" value="Rev_trsase/Diguanyl_cyclase"/>
</dbReference>
<name>A0A5J4TRU0_9EUKA</name>
<dbReference type="SUPFAM" id="SSF56672">
    <property type="entry name" value="DNA/RNA polymerases"/>
    <property type="match status" value="1"/>
</dbReference>
<organism evidence="2 3">
    <name type="scientific">Streblomastix strix</name>
    <dbReference type="NCBI Taxonomy" id="222440"/>
    <lineage>
        <taxon>Eukaryota</taxon>
        <taxon>Metamonada</taxon>
        <taxon>Preaxostyla</taxon>
        <taxon>Oxymonadida</taxon>
        <taxon>Streblomastigidae</taxon>
        <taxon>Streblomastix</taxon>
    </lineage>
</organism>
<dbReference type="PANTHER" id="PTHR33050">
    <property type="entry name" value="REVERSE TRANSCRIPTASE DOMAIN-CONTAINING PROTEIN"/>
    <property type="match status" value="1"/>
</dbReference>
<accession>A0A5J4TRU0</accession>
<evidence type="ECO:0000256" key="1">
    <source>
        <dbReference type="SAM" id="MobiDB-lite"/>
    </source>
</evidence>
<feature type="region of interest" description="Disordered" evidence="1">
    <location>
        <begin position="477"/>
        <end position="496"/>
    </location>
</feature>
<dbReference type="PANTHER" id="PTHR33050:SF7">
    <property type="entry name" value="RIBONUCLEASE H"/>
    <property type="match status" value="1"/>
</dbReference>
<feature type="non-terminal residue" evidence="2">
    <location>
        <position position="519"/>
    </location>
</feature>
<dbReference type="Gene3D" id="3.30.70.270">
    <property type="match status" value="1"/>
</dbReference>
<comment type="caution">
    <text evidence="2">The sequence shown here is derived from an EMBL/GenBank/DDBJ whole genome shotgun (WGS) entry which is preliminary data.</text>
</comment>
<proteinExistence type="predicted"/>
<protein>
    <recommendedName>
        <fullName evidence="4">Reverse transcriptase domain-containing protein</fullName>
    </recommendedName>
</protein>
<feature type="compositionally biased region" description="Polar residues" evidence="1">
    <location>
        <begin position="487"/>
        <end position="496"/>
    </location>
</feature>
<feature type="compositionally biased region" description="Low complexity" evidence="1">
    <location>
        <begin position="442"/>
        <end position="453"/>
    </location>
</feature>
<dbReference type="EMBL" id="SNRW01026204">
    <property type="protein sequence ID" value="KAA6360968.1"/>
    <property type="molecule type" value="Genomic_DNA"/>
</dbReference>
<feature type="non-terminal residue" evidence="2">
    <location>
        <position position="1"/>
    </location>
</feature>
<dbReference type="OrthoDB" id="10068564at2759"/>
<evidence type="ECO:0000313" key="3">
    <source>
        <dbReference type="Proteomes" id="UP000324800"/>
    </source>
</evidence>
<evidence type="ECO:0008006" key="4">
    <source>
        <dbReference type="Google" id="ProtNLM"/>
    </source>
</evidence>
<dbReference type="Gene3D" id="3.10.10.10">
    <property type="entry name" value="HIV Type 1 Reverse Transcriptase, subunit A, domain 1"/>
    <property type="match status" value="1"/>
</dbReference>
<dbReference type="Proteomes" id="UP000324800">
    <property type="component" value="Unassembled WGS sequence"/>
</dbReference>
<feature type="compositionally biased region" description="Basic and acidic residues" evidence="1">
    <location>
        <begin position="426"/>
        <end position="435"/>
    </location>
</feature>